<evidence type="ECO:0000313" key="1">
    <source>
        <dbReference type="EMBL" id="QNR25043.1"/>
    </source>
</evidence>
<organism evidence="1 2">
    <name type="scientific">Croceimicrobium hydrocarbonivorans</name>
    <dbReference type="NCBI Taxonomy" id="2761580"/>
    <lineage>
        <taxon>Bacteria</taxon>
        <taxon>Pseudomonadati</taxon>
        <taxon>Bacteroidota</taxon>
        <taxon>Flavobacteriia</taxon>
        <taxon>Flavobacteriales</taxon>
        <taxon>Owenweeksiaceae</taxon>
        <taxon>Croceimicrobium</taxon>
    </lineage>
</organism>
<protein>
    <submittedName>
        <fullName evidence="1">Lacal_2735 family protein</fullName>
    </submittedName>
</protein>
<accession>A0A7H0VH45</accession>
<dbReference type="Proteomes" id="UP000516305">
    <property type="component" value="Chromosome"/>
</dbReference>
<dbReference type="AlphaFoldDB" id="A0A7H0VH45"/>
<gene>
    <name evidence="1" type="ORF">H4K34_04130</name>
</gene>
<dbReference type="KEGG" id="chyd:H4K34_04130"/>
<evidence type="ECO:0000313" key="2">
    <source>
        <dbReference type="Proteomes" id="UP000516305"/>
    </source>
</evidence>
<dbReference type="InterPro" id="IPR045493">
    <property type="entry name" value="DUF6435"/>
</dbReference>
<keyword evidence="2" id="KW-1185">Reference proteome</keyword>
<sequence>MEGLFNKKSELELLQRQYGKLKKEAYSLFFVDRAKSAMKSAEAEAIASRLESLVIS</sequence>
<proteinExistence type="predicted"/>
<reference evidence="1 2" key="1">
    <citation type="submission" date="2020-08" db="EMBL/GenBank/DDBJ databases">
        <title>Croceimicrobium hydrocarbonivorans gen. nov., sp. nov., a novel marine bacterium isolated from a bacterial consortium that degrades polyethylene terephthalate.</title>
        <authorList>
            <person name="Liu R."/>
        </authorList>
    </citation>
    <scope>NUCLEOTIDE SEQUENCE [LARGE SCALE GENOMIC DNA]</scope>
    <source>
        <strain evidence="1 2">A20-9</strain>
    </source>
</reference>
<dbReference type="EMBL" id="CP060139">
    <property type="protein sequence ID" value="QNR25043.1"/>
    <property type="molecule type" value="Genomic_DNA"/>
</dbReference>
<dbReference type="RefSeq" id="WP_210759568.1">
    <property type="nucleotide sequence ID" value="NZ_CP060139.1"/>
</dbReference>
<dbReference type="NCBIfam" id="NF033487">
    <property type="entry name" value="Lacal_2735_fam"/>
    <property type="match status" value="1"/>
</dbReference>
<name>A0A7H0VH45_9FLAO</name>